<evidence type="ECO:0000313" key="2">
    <source>
        <dbReference type="Proteomes" id="UP001172082"/>
    </source>
</evidence>
<protein>
    <recommendedName>
        <fullName evidence="3">DUF3299 domain-containing protein</fullName>
    </recommendedName>
</protein>
<evidence type="ECO:0000313" key="1">
    <source>
        <dbReference type="EMBL" id="MDN5205269.1"/>
    </source>
</evidence>
<sequence length="128" mass="14616">MYRSIKSETWQKLFVITFKTIKDQYGETEKPVFSEEVKKMEGKQITVPGYIFPTEDMFAGSKKILFSALPVNNCFFCGTGGPESVMTINLKKSLVYTERKISLRGTLELNDENPDELIYILNDAVKVD</sequence>
<comment type="caution">
    <text evidence="1">The sequence shown here is derived from an EMBL/GenBank/DDBJ whole genome shotgun (WGS) entry which is preliminary data.</text>
</comment>
<dbReference type="Proteomes" id="UP001172082">
    <property type="component" value="Unassembled WGS sequence"/>
</dbReference>
<name>A0ABT8KWX5_9BACT</name>
<dbReference type="RefSeq" id="WP_346755291.1">
    <property type="nucleotide sequence ID" value="NZ_JAUJEA010000016.1"/>
</dbReference>
<keyword evidence="2" id="KW-1185">Reference proteome</keyword>
<organism evidence="1 2">
    <name type="scientific">Splendidivirga corallicola</name>
    <dbReference type="NCBI Taxonomy" id="3051826"/>
    <lineage>
        <taxon>Bacteria</taxon>
        <taxon>Pseudomonadati</taxon>
        <taxon>Bacteroidota</taxon>
        <taxon>Cytophagia</taxon>
        <taxon>Cytophagales</taxon>
        <taxon>Splendidivirgaceae</taxon>
        <taxon>Splendidivirga</taxon>
    </lineage>
</organism>
<proteinExistence type="predicted"/>
<accession>A0ABT8KWX5</accession>
<dbReference type="EMBL" id="JAUJEA010000016">
    <property type="protein sequence ID" value="MDN5205269.1"/>
    <property type="molecule type" value="Genomic_DNA"/>
</dbReference>
<dbReference type="Gene3D" id="2.40.50.870">
    <property type="entry name" value="Protein of unknown function (DUF3299)"/>
    <property type="match status" value="1"/>
</dbReference>
<reference evidence="1" key="1">
    <citation type="submission" date="2023-06" db="EMBL/GenBank/DDBJ databases">
        <title>Genomic of Parafulvivirga corallium.</title>
        <authorList>
            <person name="Wang G."/>
        </authorList>
    </citation>
    <scope>NUCLEOTIDE SEQUENCE</scope>
    <source>
        <strain evidence="1">BMA10</strain>
    </source>
</reference>
<evidence type="ECO:0008006" key="3">
    <source>
        <dbReference type="Google" id="ProtNLM"/>
    </source>
</evidence>
<gene>
    <name evidence="1" type="ORF">QQ008_28050</name>
</gene>